<sequence>MARMSETQNVSYEPAVHHDENDPVRSKQTQLWNNAAKDSSVPPLPNGGLPSLAVCQRLEEEYISSLSVRKRDKALLSQEMFDDIWDVLHDPRGSHLTSQFRYWVRKMFTLATIDDGDKADEDVKPVILHENRPVAVRTQIYDILCYCHQLCGHGGRDRTTATVRAHFSWIPKEVVARFVKACPTCTLKKAGCWGIIPKGKNEEAQSSELYNPELLTMDIPETLEWTVPQPLSGSKAGSKKRIAWNKQPPVNKDVPLSSIQTRFPQPLPTLPHLAHLGTSKPLQIQAGTSLSTVANHSHGYSSWLSDLVGLPNPASATHDRNYMRRTASSNDASFPRARGPGPSMPTLSKSYSEGSPANGRDAYTLRPIVQRPLPRSPSSVLSDGDSTDAGDYGELANAKAWPPIDPILLAEENNVRNANGGFGLRFVTSAIPANEQYTSHVRGDR</sequence>
<dbReference type="Gene3D" id="1.10.340.70">
    <property type="match status" value="1"/>
</dbReference>
<dbReference type="EMBL" id="OZ037953">
    <property type="protein sequence ID" value="CAL1697755.1"/>
    <property type="molecule type" value="Genomic_DNA"/>
</dbReference>
<gene>
    <name evidence="3" type="ORF">GFSPODELE1_LOCUS1836</name>
</gene>
<protein>
    <recommendedName>
        <fullName evidence="2">Integrase zinc-binding domain-containing protein</fullName>
    </recommendedName>
</protein>
<dbReference type="Pfam" id="PF17921">
    <property type="entry name" value="Integrase_H2C2"/>
    <property type="match status" value="1"/>
</dbReference>
<evidence type="ECO:0000259" key="2">
    <source>
        <dbReference type="Pfam" id="PF17921"/>
    </source>
</evidence>
<organism evidence="3 4">
    <name type="scientific">Somion occarium</name>
    <dbReference type="NCBI Taxonomy" id="3059160"/>
    <lineage>
        <taxon>Eukaryota</taxon>
        <taxon>Fungi</taxon>
        <taxon>Dikarya</taxon>
        <taxon>Basidiomycota</taxon>
        <taxon>Agaricomycotina</taxon>
        <taxon>Agaricomycetes</taxon>
        <taxon>Polyporales</taxon>
        <taxon>Cerrenaceae</taxon>
        <taxon>Somion</taxon>
    </lineage>
</organism>
<name>A0ABP1CPY6_9APHY</name>
<feature type="domain" description="Integrase zinc-binding" evidence="2">
    <location>
        <begin position="140"/>
        <end position="190"/>
    </location>
</feature>
<evidence type="ECO:0000313" key="3">
    <source>
        <dbReference type="EMBL" id="CAL1697755.1"/>
    </source>
</evidence>
<proteinExistence type="predicted"/>
<keyword evidence="4" id="KW-1185">Reference proteome</keyword>
<accession>A0ABP1CPY6</accession>
<evidence type="ECO:0000256" key="1">
    <source>
        <dbReference type="SAM" id="MobiDB-lite"/>
    </source>
</evidence>
<feature type="compositionally biased region" description="Basic and acidic residues" evidence="1">
    <location>
        <begin position="15"/>
        <end position="25"/>
    </location>
</feature>
<feature type="compositionally biased region" description="Polar residues" evidence="1">
    <location>
        <begin position="345"/>
        <end position="355"/>
    </location>
</feature>
<feature type="region of interest" description="Disordered" evidence="1">
    <location>
        <begin position="1"/>
        <end position="27"/>
    </location>
</feature>
<feature type="region of interest" description="Disordered" evidence="1">
    <location>
        <begin position="315"/>
        <end position="393"/>
    </location>
</feature>
<dbReference type="InterPro" id="IPR041588">
    <property type="entry name" value="Integrase_H2C2"/>
</dbReference>
<dbReference type="Proteomes" id="UP001497453">
    <property type="component" value="Chromosome 10"/>
</dbReference>
<evidence type="ECO:0000313" key="4">
    <source>
        <dbReference type="Proteomes" id="UP001497453"/>
    </source>
</evidence>
<feature type="compositionally biased region" description="Polar residues" evidence="1">
    <location>
        <begin position="1"/>
        <end position="11"/>
    </location>
</feature>
<reference evidence="4" key="1">
    <citation type="submission" date="2024-04" db="EMBL/GenBank/DDBJ databases">
        <authorList>
            <person name="Shaw F."/>
            <person name="Minotto A."/>
        </authorList>
    </citation>
    <scope>NUCLEOTIDE SEQUENCE [LARGE SCALE GENOMIC DNA]</scope>
</reference>
<feature type="compositionally biased region" description="Low complexity" evidence="1">
    <location>
        <begin position="371"/>
        <end position="382"/>
    </location>
</feature>